<dbReference type="InterPro" id="IPR027417">
    <property type="entry name" value="P-loop_NTPase"/>
</dbReference>
<dbReference type="RefSeq" id="WP_200090192.1">
    <property type="nucleotide sequence ID" value="NZ_CP054706.1"/>
</dbReference>
<evidence type="ECO:0000259" key="10">
    <source>
        <dbReference type="PROSITE" id="PS50893"/>
    </source>
</evidence>
<dbReference type="PROSITE" id="PS00211">
    <property type="entry name" value="ABC_TRANSPORTER_1"/>
    <property type="match status" value="1"/>
</dbReference>
<feature type="domain" description="ABC transporter" evidence="10">
    <location>
        <begin position="4"/>
        <end position="240"/>
    </location>
</feature>
<dbReference type="PANTHER" id="PTHR42771">
    <property type="entry name" value="IRON(3+)-HYDROXAMATE IMPORT ATP-BINDING PROTEIN FHUC"/>
    <property type="match status" value="1"/>
</dbReference>
<name>A0A7T6ZAN6_9BACI</name>
<dbReference type="InterPro" id="IPR051535">
    <property type="entry name" value="Siderophore_ABC-ATPase"/>
</dbReference>
<dbReference type="GO" id="GO:0005886">
    <property type="term" value="C:plasma membrane"/>
    <property type="evidence" value="ECO:0007669"/>
    <property type="project" value="UniProtKB-SubCell"/>
</dbReference>
<keyword evidence="3" id="KW-1003">Cell membrane</keyword>
<dbReference type="InterPro" id="IPR017871">
    <property type="entry name" value="ABC_transporter-like_CS"/>
</dbReference>
<keyword evidence="4" id="KW-0410">Iron transport</keyword>
<evidence type="ECO:0000256" key="5">
    <source>
        <dbReference type="ARBA" id="ARBA00022741"/>
    </source>
</evidence>
<dbReference type="SMART" id="SM00382">
    <property type="entry name" value="AAA"/>
    <property type="match status" value="1"/>
</dbReference>
<keyword evidence="7" id="KW-0408">Iron</keyword>
<dbReference type="InterPro" id="IPR003439">
    <property type="entry name" value="ABC_transporter-like_ATP-bd"/>
</dbReference>
<keyword evidence="8" id="KW-0406">Ion transport</keyword>
<dbReference type="Proteomes" id="UP000595349">
    <property type="component" value="Chromosome"/>
</dbReference>
<keyword evidence="9" id="KW-0472">Membrane</keyword>
<dbReference type="InterPro" id="IPR003593">
    <property type="entry name" value="AAA+_ATPase"/>
</dbReference>
<evidence type="ECO:0000256" key="3">
    <source>
        <dbReference type="ARBA" id="ARBA00022475"/>
    </source>
</evidence>
<dbReference type="CDD" id="cd03214">
    <property type="entry name" value="ABC_Iron-Siderophores_B12_Hemin"/>
    <property type="match status" value="1"/>
</dbReference>
<dbReference type="GO" id="GO:0005524">
    <property type="term" value="F:ATP binding"/>
    <property type="evidence" value="ECO:0007669"/>
    <property type="project" value="UniProtKB-KW"/>
</dbReference>
<dbReference type="GO" id="GO:0016887">
    <property type="term" value="F:ATP hydrolysis activity"/>
    <property type="evidence" value="ECO:0007669"/>
    <property type="project" value="InterPro"/>
</dbReference>
<keyword evidence="6 11" id="KW-0067">ATP-binding</keyword>
<evidence type="ECO:0000256" key="7">
    <source>
        <dbReference type="ARBA" id="ARBA00023004"/>
    </source>
</evidence>
<evidence type="ECO:0000256" key="9">
    <source>
        <dbReference type="ARBA" id="ARBA00023136"/>
    </source>
</evidence>
<evidence type="ECO:0000256" key="8">
    <source>
        <dbReference type="ARBA" id="ARBA00023065"/>
    </source>
</evidence>
<accession>A0A7T6ZAN6</accession>
<evidence type="ECO:0000313" key="12">
    <source>
        <dbReference type="Proteomes" id="UP000595349"/>
    </source>
</evidence>
<keyword evidence="2" id="KW-0813">Transport</keyword>
<evidence type="ECO:0000256" key="1">
    <source>
        <dbReference type="ARBA" id="ARBA00004202"/>
    </source>
</evidence>
<dbReference type="Gene3D" id="3.40.50.300">
    <property type="entry name" value="P-loop containing nucleotide triphosphate hydrolases"/>
    <property type="match status" value="1"/>
</dbReference>
<dbReference type="GO" id="GO:0006826">
    <property type="term" value="P:iron ion transport"/>
    <property type="evidence" value="ECO:0007669"/>
    <property type="project" value="UniProtKB-KW"/>
</dbReference>
<organism evidence="11 12">
    <name type="scientific">Salicibibacter cibi</name>
    <dbReference type="NCBI Taxonomy" id="2743001"/>
    <lineage>
        <taxon>Bacteria</taxon>
        <taxon>Bacillati</taxon>
        <taxon>Bacillota</taxon>
        <taxon>Bacilli</taxon>
        <taxon>Bacillales</taxon>
        <taxon>Bacillaceae</taxon>
        <taxon>Salicibibacter</taxon>
    </lineage>
</organism>
<gene>
    <name evidence="11" type="ORF">HUG20_09040</name>
</gene>
<dbReference type="AlphaFoldDB" id="A0A7T6ZAN6"/>
<evidence type="ECO:0000256" key="4">
    <source>
        <dbReference type="ARBA" id="ARBA00022496"/>
    </source>
</evidence>
<dbReference type="SUPFAM" id="SSF52540">
    <property type="entry name" value="P-loop containing nucleoside triphosphate hydrolases"/>
    <property type="match status" value="1"/>
</dbReference>
<dbReference type="FunFam" id="3.40.50.300:FF:000134">
    <property type="entry name" value="Iron-enterobactin ABC transporter ATP-binding protein"/>
    <property type="match status" value="1"/>
</dbReference>
<evidence type="ECO:0000256" key="2">
    <source>
        <dbReference type="ARBA" id="ARBA00022448"/>
    </source>
</evidence>
<evidence type="ECO:0000256" key="6">
    <source>
        <dbReference type="ARBA" id="ARBA00022840"/>
    </source>
</evidence>
<dbReference type="PROSITE" id="PS50893">
    <property type="entry name" value="ABC_TRANSPORTER_2"/>
    <property type="match status" value="1"/>
</dbReference>
<dbReference type="EMBL" id="CP054706">
    <property type="protein sequence ID" value="QQK80018.1"/>
    <property type="molecule type" value="Genomic_DNA"/>
</dbReference>
<dbReference type="KEGG" id="scib:HUG20_09040"/>
<dbReference type="PANTHER" id="PTHR42771:SF4">
    <property type="entry name" value="IRON(3+)-HYDROXAMATE IMPORT ATP-BINDING PROTEIN FHUC"/>
    <property type="match status" value="1"/>
</dbReference>
<proteinExistence type="predicted"/>
<reference evidence="11 12" key="1">
    <citation type="submission" date="2020-06" db="EMBL/GenBank/DDBJ databases">
        <title>Genomic analysis of Salicibibacter sp. NKC21-4.</title>
        <authorList>
            <person name="Oh Y.J."/>
        </authorList>
    </citation>
    <scope>NUCLEOTIDE SEQUENCE [LARGE SCALE GENOMIC DNA]</scope>
    <source>
        <strain evidence="11 12">NKC21-4</strain>
    </source>
</reference>
<protein>
    <submittedName>
        <fullName evidence="11">ABC transporter ATP-binding protein</fullName>
    </submittedName>
</protein>
<comment type="subcellular location">
    <subcellularLocation>
        <location evidence="1">Cell membrane</location>
        <topology evidence="1">Peripheral membrane protein</topology>
    </subcellularLocation>
</comment>
<keyword evidence="12" id="KW-1185">Reference proteome</keyword>
<dbReference type="Pfam" id="PF00005">
    <property type="entry name" value="ABC_tran"/>
    <property type="match status" value="1"/>
</dbReference>
<keyword evidence="5" id="KW-0547">Nucleotide-binding</keyword>
<evidence type="ECO:0000313" key="11">
    <source>
        <dbReference type="EMBL" id="QQK80018.1"/>
    </source>
</evidence>
<sequence length="282" mass="31062">MTRLEANHLSIRYEKEAIVDDLTMYIPEGKITTIIGPNGCGKSTILKTLARVMKASKGAVYLDGKSIHTQPTKQIAQKMAVLPQSPEAPSGLKVRELVAYGRHPHQKGFAALRKQDYDMIALALEQTGLEALADRPIDTLSGGQRQRVWIAMALAQQTDLLLLDEPTTYLDLAHQLEVLQVLQHLNEQQGRTIVLVVHDINHASRFADHMVALREGAIVQEGVPEEVMSAQVLRDVFHIHADVVSDPRNGKPVCLSYDLLSHTDSQQASQNFYSLGGKHGAG</sequence>